<dbReference type="EMBL" id="VSRR010024686">
    <property type="protein sequence ID" value="MPC66386.1"/>
    <property type="molecule type" value="Genomic_DNA"/>
</dbReference>
<sequence>MGRYRRFRYRYRCIGTSLETVSNPRPTASSRLGRIKSNGQEAVSAGSNGVFGSRNDGLCK</sequence>
<comment type="caution">
    <text evidence="2">The sequence shown here is derived from an EMBL/GenBank/DDBJ whole genome shotgun (WGS) entry which is preliminary data.</text>
</comment>
<keyword evidence="3" id="KW-1185">Reference proteome</keyword>
<organism evidence="2 3">
    <name type="scientific">Portunus trituberculatus</name>
    <name type="common">Swimming crab</name>
    <name type="synonym">Neptunus trituberculatus</name>
    <dbReference type="NCBI Taxonomy" id="210409"/>
    <lineage>
        <taxon>Eukaryota</taxon>
        <taxon>Metazoa</taxon>
        <taxon>Ecdysozoa</taxon>
        <taxon>Arthropoda</taxon>
        <taxon>Crustacea</taxon>
        <taxon>Multicrustacea</taxon>
        <taxon>Malacostraca</taxon>
        <taxon>Eumalacostraca</taxon>
        <taxon>Eucarida</taxon>
        <taxon>Decapoda</taxon>
        <taxon>Pleocyemata</taxon>
        <taxon>Brachyura</taxon>
        <taxon>Eubrachyura</taxon>
        <taxon>Portunoidea</taxon>
        <taxon>Portunidae</taxon>
        <taxon>Portuninae</taxon>
        <taxon>Portunus</taxon>
    </lineage>
</organism>
<feature type="compositionally biased region" description="Polar residues" evidence="1">
    <location>
        <begin position="38"/>
        <end position="47"/>
    </location>
</feature>
<evidence type="ECO:0000313" key="3">
    <source>
        <dbReference type="Proteomes" id="UP000324222"/>
    </source>
</evidence>
<name>A0A5B7H8Y9_PORTR</name>
<feature type="region of interest" description="Disordered" evidence="1">
    <location>
        <begin position="38"/>
        <end position="60"/>
    </location>
</feature>
<accession>A0A5B7H8Y9</accession>
<reference evidence="2 3" key="1">
    <citation type="submission" date="2019-05" db="EMBL/GenBank/DDBJ databases">
        <title>Another draft genome of Portunus trituberculatus and its Hox gene families provides insights of decapod evolution.</title>
        <authorList>
            <person name="Jeong J.-H."/>
            <person name="Song I."/>
            <person name="Kim S."/>
            <person name="Choi T."/>
            <person name="Kim D."/>
            <person name="Ryu S."/>
            <person name="Kim W."/>
        </authorList>
    </citation>
    <scope>NUCLEOTIDE SEQUENCE [LARGE SCALE GENOMIC DNA]</scope>
    <source>
        <tissue evidence="2">Muscle</tissue>
    </source>
</reference>
<proteinExistence type="predicted"/>
<evidence type="ECO:0000313" key="2">
    <source>
        <dbReference type="EMBL" id="MPC66386.1"/>
    </source>
</evidence>
<protein>
    <submittedName>
        <fullName evidence="2">Uncharacterized protein</fullName>
    </submittedName>
</protein>
<dbReference type="AlphaFoldDB" id="A0A5B7H8Y9"/>
<evidence type="ECO:0000256" key="1">
    <source>
        <dbReference type="SAM" id="MobiDB-lite"/>
    </source>
</evidence>
<gene>
    <name evidence="2" type="ORF">E2C01_060533</name>
</gene>
<dbReference type="Proteomes" id="UP000324222">
    <property type="component" value="Unassembled WGS sequence"/>
</dbReference>